<dbReference type="Pfam" id="PF23302">
    <property type="entry name" value="HTH_DNAJC9"/>
    <property type="match status" value="1"/>
</dbReference>
<feature type="domain" description="J" evidence="5">
    <location>
        <begin position="16"/>
        <end position="83"/>
    </location>
</feature>
<evidence type="ECO:0000259" key="5">
    <source>
        <dbReference type="PROSITE" id="PS50076"/>
    </source>
</evidence>
<feature type="region of interest" description="Disordered" evidence="4">
    <location>
        <begin position="653"/>
        <end position="678"/>
    </location>
</feature>
<dbReference type="EMBL" id="MPDP01000302">
    <property type="protein sequence ID" value="KAK1450979.1"/>
    <property type="molecule type" value="Genomic_DNA"/>
</dbReference>
<dbReference type="PROSITE" id="PS00636">
    <property type="entry name" value="DNAJ_1"/>
    <property type="match status" value="1"/>
</dbReference>
<dbReference type="PRINTS" id="PR00625">
    <property type="entry name" value="JDOMAIN"/>
</dbReference>
<keyword evidence="7" id="KW-1185">Reference proteome</keyword>
<dbReference type="PANTHER" id="PTHR44144">
    <property type="entry name" value="DNAJ HOMOLOG SUBFAMILY C MEMBER 9"/>
    <property type="match status" value="1"/>
</dbReference>
<dbReference type="InterPro" id="IPR036869">
    <property type="entry name" value="J_dom_sf"/>
</dbReference>
<dbReference type="FunFam" id="1.10.287.110:FF:000110">
    <property type="entry name" value="DnaJ domain protein (AFU_orthologue AFUA_2G13210)"/>
    <property type="match status" value="1"/>
</dbReference>
<dbReference type="Pfam" id="PF10451">
    <property type="entry name" value="Stn1"/>
    <property type="match status" value="1"/>
</dbReference>
<dbReference type="InterPro" id="IPR052594">
    <property type="entry name" value="J_domain-containing_protein"/>
</dbReference>
<dbReference type="CDD" id="cd06257">
    <property type="entry name" value="DnaJ"/>
    <property type="match status" value="1"/>
</dbReference>
<name>A0AAI9U3J2_9PEZI</name>
<feature type="compositionally biased region" description="Basic residues" evidence="4">
    <location>
        <begin position="300"/>
        <end position="309"/>
    </location>
</feature>
<dbReference type="GO" id="GO:0000781">
    <property type="term" value="C:chromosome, telomeric region"/>
    <property type="evidence" value="ECO:0007669"/>
    <property type="project" value="UniProtKB-SubCell"/>
</dbReference>
<organism evidence="6 7">
    <name type="scientific">Colletotrichum cuscutae</name>
    <dbReference type="NCBI Taxonomy" id="1209917"/>
    <lineage>
        <taxon>Eukaryota</taxon>
        <taxon>Fungi</taxon>
        <taxon>Dikarya</taxon>
        <taxon>Ascomycota</taxon>
        <taxon>Pezizomycotina</taxon>
        <taxon>Sordariomycetes</taxon>
        <taxon>Hypocreomycetidae</taxon>
        <taxon>Glomerellales</taxon>
        <taxon>Glomerellaceae</taxon>
        <taxon>Colletotrichum</taxon>
        <taxon>Colletotrichum acutatum species complex</taxon>
    </lineage>
</organism>
<dbReference type="PROSITE" id="PS50076">
    <property type="entry name" value="DNAJ_2"/>
    <property type="match status" value="1"/>
</dbReference>
<comment type="caution">
    <text evidence="6">The sequence shown here is derived from an EMBL/GenBank/DDBJ whole genome shotgun (WGS) entry which is preliminary data.</text>
</comment>
<dbReference type="Gene3D" id="2.40.50.140">
    <property type="entry name" value="Nucleic acid-binding proteins"/>
    <property type="match status" value="1"/>
</dbReference>
<keyword evidence="3" id="KW-0779">Telomere</keyword>
<dbReference type="Gene3D" id="1.10.287.110">
    <property type="entry name" value="DnaJ domain"/>
    <property type="match status" value="1"/>
</dbReference>
<dbReference type="SMART" id="SM00271">
    <property type="entry name" value="DnaJ"/>
    <property type="match status" value="1"/>
</dbReference>
<dbReference type="SUPFAM" id="SSF50249">
    <property type="entry name" value="Nucleic acid-binding proteins"/>
    <property type="match status" value="1"/>
</dbReference>
<feature type="compositionally biased region" description="Basic and acidic residues" evidence="4">
    <location>
        <begin position="541"/>
        <end position="558"/>
    </location>
</feature>
<dbReference type="InterPro" id="IPR056453">
    <property type="entry name" value="HTH_DNAJC9"/>
</dbReference>
<comment type="subcellular location">
    <subcellularLocation>
        <location evidence="1">Chromosome</location>
        <location evidence="1">Telomere</location>
    </subcellularLocation>
</comment>
<evidence type="ECO:0000256" key="1">
    <source>
        <dbReference type="ARBA" id="ARBA00004574"/>
    </source>
</evidence>
<accession>A0AAI9U3J2</accession>
<dbReference type="InterPro" id="IPR018856">
    <property type="entry name" value="Stn1_N"/>
</dbReference>
<gene>
    <name evidence="6" type="ORF">CCUS01_11346</name>
</gene>
<evidence type="ECO:0000313" key="7">
    <source>
        <dbReference type="Proteomes" id="UP001239213"/>
    </source>
</evidence>
<dbReference type="InterPro" id="IPR018253">
    <property type="entry name" value="DnaJ_domain_CS"/>
</dbReference>
<dbReference type="SUPFAM" id="SSF46565">
    <property type="entry name" value="Chaperone J-domain"/>
    <property type="match status" value="1"/>
</dbReference>
<dbReference type="InterPro" id="IPR001623">
    <property type="entry name" value="DnaJ_domain"/>
</dbReference>
<protein>
    <submittedName>
        <fullName evidence="6">DnaJ domain-containing protein</fullName>
    </submittedName>
</protein>
<keyword evidence="2" id="KW-0158">Chromosome</keyword>
<evidence type="ECO:0000256" key="4">
    <source>
        <dbReference type="SAM" id="MobiDB-lite"/>
    </source>
</evidence>
<dbReference type="Proteomes" id="UP001239213">
    <property type="component" value="Unassembled WGS sequence"/>
</dbReference>
<dbReference type="GO" id="GO:0005737">
    <property type="term" value="C:cytoplasm"/>
    <property type="evidence" value="ECO:0007669"/>
    <property type="project" value="TreeGrafter"/>
</dbReference>
<sequence length="730" mass="82166">MSSPDELVDDSPPEIDPYEILGLEREATPEQVKSAYRKAALKNHPDKVSDDQRDEAKEKFQAIAFAYAILSDPARRKRYDTTGSTSESIIDSEGFNWSDYYREQFQDAISAEAIEKFAKKYKGSDEEKDDVLIAYENSKGDMDGIYESVMLSDVLEDDERFRQIIDEAIASEDVQAYKRYTKESKLSKAARVKAAKGEANEAEEYAKELGVHDKLFGDKKGKGKKKGKDSGEADLAALIKGNQQKRAGFLDDLAAKYGATSQPKKGKKRVVEEEEPSEEAFQAAAARLKKPKADESKPAKAGRRSKRSTTKVYFSPKNGISLYHVHVPTRRAFGASERPTAPIRGNLQLTITTFHGQVLVEDAKVILNRQCHDERFQNFYFYKNLPIKWARIVGIVVAVDDFPGRRIYTVDDSSGVCIECTVATKTPPSDNSATNLDTNGWFTKRPQPQPPADCVDVDVGTVIDIKGGLAMFREEMQIRIEKVKILRSTEEEVALWEKRTRFRNEVLLPPWVLSERQIRKCKKEGMRDAESEERKRKRERRREERKKEEEEMRRKTEAAEAAAAQENRYRAYKLKKADGSQPMVQTSQVLTAVPTTTAAAAAPIVEDRYRAYKLRKGDGSRPIAHAGQVIAAVPTEATAASVVEDRYRAYSLKRGHSTQEQQPQRVARPAPSPAAEDRYTAYKIKKGGDSRPVMRPDATAIHTAAAEAVEDRYRVYKLGRSGANSLEKKR</sequence>
<feature type="region of interest" description="Disordered" evidence="4">
    <location>
        <begin position="260"/>
        <end position="310"/>
    </location>
</feature>
<dbReference type="GO" id="GO:0031072">
    <property type="term" value="F:heat shock protein binding"/>
    <property type="evidence" value="ECO:0007669"/>
    <property type="project" value="TreeGrafter"/>
</dbReference>
<feature type="compositionally biased region" description="Basic and acidic residues" evidence="4">
    <location>
        <begin position="523"/>
        <end position="534"/>
    </location>
</feature>
<dbReference type="InterPro" id="IPR012340">
    <property type="entry name" value="NA-bd_OB-fold"/>
</dbReference>
<evidence type="ECO:0000256" key="3">
    <source>
        <dbReference type="ARBA" id="ARBA00022895"/>
    </source>
</evidence>
<feature type="region of interest" description="Disordered" evidence="4">
    <location>
        <begin position="520"/>
        <end position="562"/>
    </location>
</feature>
<dbReference type="Pfam" id="PF00226">
    <property type="entry name" value="DnaJ"/>
    <property type="match status" value="1"/>
</dbReference>
<evidence type="ECO:0000313" key="6">
    <source>
        <dbReference type="EMBL" id="KAK1450979.1"/>
    </source>
</evidence>
<proteinExistence type="predicted"/>
<dbReference type="PANTHER" id="PTHR44144:SF1">
    <property type="entry name" value="DNAJ HOMOLOG SUBFAMILY C MEMBER 9"/>
    <property type="match status" value="1"/>
</dbReference>
<evidence type="ECO:0000256" key="2">
    <source>
        <dbReference type="ARBA" id="ARBA00022454"/>
    </source>
</evidence>
<dbReference type="AlphaFoldDB" id="A0AAI9U3J2"/>
<reference evidence="6" key="1">
    <citation type="submission" date="2016-11" db="EMBL/GenBank/DDBJ databases">
        <title>The genome sequence of Colletotrichum cuscutae.</title>
        <authorList>
            <person name="Baroncelli R."/>
        </authorList>
    </citation>
    <scope>NUCLEOTIDE SEQUENCE</scope>
    <source>
        <strain evidence="6">IMI 304802</strain>
    </source>
</reference>
<dbReference type="GO" id="GO:0005634">
    <property type="term" value="C:nucleus"/>
    <property type="evidence" value="ECO:0007669"/>
    <property type="project" value="TreeGrafter"/>
</dbReference>